<evidence type="ECO:0000313" key="7">
    <source>
        <dbReference type="EMBL" id="APA90554.1"/>
    </source>
</evidence>
<dbReference type="InterPro" id="IPR036922">
    <property type="entry name" value="Rieske_2Fe-2S_sf"/>
</dbReference>
<keyword evidence="7" id="KW-0614">Plasmid</keyword>
<keyword evidence="5" id="KW-0411">Iron-sulfur</keyword>
<protein>
    <submittedName>
        <fullName evidence="7">Rieske 2Fe-2S domain-containing protein</fullName>
    </submittedName>
</protein>
<dbReference type="PROSITE" id="PS00570">
    <property type="entry name" value="RING_HYDROXYL_ALPHA"/>
    <property type="match status" value="1"/>
</dbReference>
<evidence type="ECO:0000256" key="4">
    <source>
        <dbReference type="ARBA" id="ARBA00023004"/>
    </source>
</evidence>
<dbReference type="SUPFAM" id="SSF55961">
    <property type="entry name" value="Bet v1-like"/>
    <property type="match status" value="1"/>
</dbReference>
<accession>A0A1I9YWH6</accession>
<proteinExistence type="predicted"/>
<evidence type="ECO:0000256" key="3">
    <source>
        <dbReference type="ARBA" id="ARBA00023002"/>
    </source>
</evidence>
<evidence type="ECO:0000256" key="5">
    <source>
        <dbReference type="ARBA" id="ARBA00023014"/>
    </source>
</evidence>
<dbReference type="GO" id="GO:0005506">
    <property type="term" value="F:iron ion binding"/>
    <property type="evidence" value="ECO:0007669"/>
    <property type="project" value="InterPro"/>
</dbReference>
<dbReference type="GO" id="GO:0051537">
    <property type="term" value="F:2 iron, 2 sulfur cluster binding"/>
    <property type="evidence" value="ECO:0007669"/>
    <property type="project" value="UniProtKB-KW"/>
</dbReference>
<keyword evidence="3" id="KW-0560">Oxidoreductase</keyword>
<name>A0A1I9YWH6_9BURK</name>
<evidence type="ECO:0000256" key="2">
    <source>
        <dbReference type="ARBA" id="ARBA00022723"/>
    </source>
</evidence>
<dbReference type="GO" id="GO:0016491">
    <property type="term" value="F:oxidoreductase activity"/>
    <property type="evidence" value="ECO:0007669"/>
    <property type="project" value="UniProtKB-KW"/>
</dbReference>
<reference evidence="7" key="2">
    <citation type="submission" date="2021-06" db="EMBL/GenBank/DDBJ databases">
        <authorList>
            <person name="Rogers T.H."/>
            <person name="Ramsay J.P."/>
            <person name="Wang P."/>
            <person name="Terpolilli J."/>
        </authorList>
    </citation>
    <scope>NUCLEOTIDE SEQUENCE</scope>
    <source>
        <strain evidence="7">WSM5005</strain>
        <plasmid evidence="7">pl2WSM5005</plasmid>
    </source>
</reference>
<dbReference type="PROSITE" id="PS51296">
    <property type="entry name" value="RIESKE"/>
    <property type="match status" value="1"/>
</dbReference>
<dbReference type="RefSeq" id="WP_051374115.1">
    <property type="nucleotide sequence ID" value="NZ_CP017565.2"/>
</dbReference>
<feature type="domain" description="Rieske" evidence="6">
    <location>
        <begin position="43"/>
        <end position="147"/>
    </location>
</feature>
<dbReference type="OrthoDB" id="9790995at2"/>
<gene>
    <name evidence="7" type="ORF">BJG93_33935</name>
</gene>
<geneLocation type="plasmid" evidence="7 8">
    <name>pl2WSM5005</name>
</geneLocation>
<evidence type="ECO:0000313" key="8">
    <source>
        <dbReference type="Proteomes" id="UP000179860"/>
    </source>
</evidence>
<dbReference type="Proteomes" id="UP000179860">
    <property type="component" value="Plasmid pl2WSM5005"/>
</dbReference>
<dbReference type="AlphaFoldDB" id="A0A1I9YWH6"/>
<dbReference type="Pfam" id="PF00355">
    <property type="entry name" value="Rieske"/>
    <property type="match status" value="1"/>
</dbReference>
<dbReference type="Gene3D" id="2.102.10.10">
    <property type="entry name" value="Rieske [2Fe-2S] iron-sulphur domain"/>
    <property type="match status" value="1"/>
</dbReference>
<reference evidence="7" key="1">
    <citation type="submission" date="2016-09" db="EMBL/GenBank/DDBJ databases">
        <title>The Complete Genome of Burkholderia sprentiae wsm5005.</title>
        <authorList>
            <person name="De Meyer S."/>
            <person name="Wang P."/>
            <person name="Terpolilli J."/>
        </authorList>
    </citation>
    <scope>NUCLEOTIDE SEQUENCE [LARGE SCALE GENOMIC DNA]</scope>
    <source>
        <strain evidence="7">WSM5005</strain>
        <plasmid evidence="7">pl2WSM5005</plasmid>
    </source>
</reference>
<organism evidence="7 8">
    <name type="scientific">Paraburkholderia sprentiae WSM5005</name>
    <dbReference type="NCBI Taxonomy" id="754502"/>
    <lineage>
        <taxon>Bacteria</taxon>
        <taxon>Pseudomonadati</taxon>
        <taxon>Pseudomonadota</taxon>
        <taxon>Betaproteobacteria</taxon>
        <taxon>Burkholderiales</taxon>
        <taxon>Burkholderiaceae</taxon>
        <taxon>Paraburkholderia</taxon>
    </lineage>
</organism>
<dbReference type="SUPFAM" id="SSF50022">
    <property type="entry name" value="ISP domain"/>
    <property type="match status" value="1"/>
</dbReference>
<dbReference type="InterPro" id="IPR017941">
    <property type="entry name" value="Rieske_2Fe-2S"/>
</dbReference>
<dbReference type="InterPro" id="IPR015881">
    <property type="entry name" value="ARHD_Rieske_2Fe_2S"/>
</dbReference>
<dbReference type="InterPro" id="IPR050584">
    <property type="entry name" value="Cholesterol_7-desaturase"/>
</dbReference>
<keyword evidence="4" id="KW-0408">Iron</keyword>
<keyword evidence="1" id="KW-0001">2Fe-2S</keyword>
<dbReference type="CDD" id="cd03479">
    <property type="entry name" value="Rieske_RO_Alpha_PhDO_like"/>
    <property type="match status" value="1"/>
</dbReference>
<dbReference type="KEGG" id="pspw:BJG93_33935"/>
<dbReference type="EMBL" id="CP017565">
    <property type="protein sequence ID" value="APA90554.1"/>
    <property type="molecule type" value="Genomic_DNA"/>
</dbReference>
<dbReference type="PANTHER" id="PTHR21266:SF59">
    <property type="entry name" value="BLR4922 PROTEIN"/>
    <property type="match status" value="1"/>
</dbReference>
<sequence length="419" mass="47354">MGDERAVEIDTGTGYGIKQPAYRRELVEVEQGTPMGELMRRYWQPFALSEDLTDKPRRVRLLGENLIAFRDKQGRAGLVHERCAHRGTSLYFGRVEEDGIRCCYHGWKFDVRGRCLNQPAEVDGGRHRAKVCQPWYPVEERYGLAYAYMGPPEKKPVLPRWEHLENLADDEYVEVRWKPGYGPLNDQPYNPLNFNFLQAYENTLDAAHLPWLHFHHSGDQFTGAPLMRVDGDDAELPPYAHVKNLAGQIVSGRSVLGVKQGVPMPVPGQGLFLASNEAIVPNIAVVATLIDLLYFVPVDNTHYFNFLLFRSKKGQKRGEFDLVHMGKTWWELTEEERQSMPGDYEAQSSIGTLPAHNREHLAQSDVPLALLRRRLAEAVKDVQEGRDPPGVQFGADAPPLRIGAHGMIPYTPATEGTTF</sequence>
<evidence type="ECO:0000259" key="6">
    <source>
        <dbReference type="PROSITE" id="PS51296"/>
    </source>
</evidence>
<keyword evidence="8" id="KW-1185">Reference proteome</keyword>
<dbReference type="PANTHER" id="PTHR21266">
    <property type="entry name" value="IRON-SULFUR DOMAIN CONTAINING PROTEIN"/>
    <property type="match status" value="1"/>
</dbReference>
<evidence type="ECO:0000256" key="1">
    <source>
        <dbReference type="ARBA" id="ARBA00022714"/>
    </source>
</evidence>
<keyword evidence="2" id="KW-0479">Metal-binding</keyword>